<keyword evidence="2" id="KW-1185">Reference proteome</keyword>
<accession>A0A1I8JP58</accession>
<feature type="region of interest" description="Disordered" evidence="1">
    <location>
        <begin position="354"/>
        <end position="388"/>
    </location>
</feature>
<dbReference type="Proteomes" id="UP000095280">
    <property type="component" value="Unplaced"/>
</dbReference>
<dbReference type="WBParaSite" id="snap_masked-unitig_35874-processed-gene-0.1-mRNA-1">
    <property type="protein sequence ID" value="snap_masked-unitig_35874-processed-gene-0.1-mRNA-1"/>
    <property type="gene ID" value="snap_masked-unitig_35874-processed-gene-0.1"/>
</dbReference>
<sequence>AIMQRVASRMINEGQTGKPARLMFSLLDRVPDGVPTDARGTGHGTFRQTRPREHGLASAPQLILLKTFLSSNLFEPVQAKLGRIGVLATIEVLVTFLAISPTMRYLLTHTSVFRLELPTKKAAGGPPPDKAPDTRTVVRLTRRKEEAMVDWASRRAACQPSTLSTAAARMFQDVKVSGDLNQEFKGASLRVIIVRKPWPRDCWHQILNIGLVAFDSSERLLPLLCLGNWNGGVVRFGILGGTIGISFEVCGWLSELPDGELRRTLLVAGGYPLNWPSAAGAGYSPEVSSARDFNPATAKTKKYSKRASSNLIGRLQLQTEKVREEENEEIVHLRVLRVQNDYLRRDEVDIKTIQKMPRGRKRPSTAGDVSSAEAQNGSTKRAARDVDGASGRIRTRTLPFPLPIAVTNLPTIDSAAVEALEVAYGGVRFPQELLKLFEFCLAECDINVDCSANKLNGGASSSNDKATVLEYDWLTHCRYAHDPPEFLTLFVAIDDANEADQKEFHIGY</sequence>
<organism evidence="2 3">
    <name type="scientific">Macrostomum lignano</name>
    <dbReference type="NCBI Taxonomy" id="282301"/>
    <lineage>
        <taxon>Eukaryota</taxon>
        <taxon>Metazoa</taxon>
        <taxon>Spiralia</taxon>
        <taxon>Lophotrochozoa</taxon>
        <taxon>Platyhelminthes</taxon>
        <taxon>Rhabditophora</taxon>
        <taxon>Macrostomorpha</taxon>
        <taxon>Macrostomida</taxon>
        <taxon>Macrostomidae</taxon>
        <taxon>Macrostomum</taxon>
    </lineage>
</organism>
<evidence type="ECO:0000313" key="2">
    <source>
        <dbReference type="Proteomes" id="UP000095280"/>
    </source>
</evidence>
<reference evidence="3" key="1">
    <citation type="submission" date="2016-11" db="UniProtKB">
        <authorList>
            <consortium name="WormBaseParasite"/>
        </authorList>
    </citation>
    <scope>IDENTIFICATION</scope>
</reference>
<protein>
    <submittedName>
        <fullName evidence="3">DUF1336 domain-containing protein</fullName>
    </submittedName>
</protein>
<dbReference type="AlphaFoldDB" id="A0A1I8JP58"/>
<evidence type="ECO:0000313" key="3">
    <source>
        <dbReference type="WBParaSite" id="snap_masked-unitig_35874-processed-gene-0.1-mRNA-1"/>
    </source>
</evidence>
<evidence type="ECO:0000256" key="1">
    <source>
        <dbReference type="SAM" id="MobiDB-lite"/>
    </source>
</evidence>
<proteinExistence type="predicted"/>
<name>A0A1I8JP58_9PLAT</name>